<evidence type="ECO:0000259" key="1">
    <source>
        <dbReference type="Pfam" id="PF00078"/>
    </source>
</evidence>
<dbReference type="OrthoDB" id="1939491at2759"/>
<dbReference type="PaxDb" id="4097-A0A1S3XCT8"/>
<dbReference type="InterPro" id="IPR043128">
    <property type="entry name" value="Rev_trsase/Diguanyl_cyclase"/>
</dbReference>
<dbReference type="GO" id="GO:0003964">
    <property type="term" value="F:RNA-directed DNA polymerase activity"/>
    <property type="evidence" value="ECO:0007669"/>
    <property type="project" value="UniProtKB-KW"/>
</dbReference>
<evidence type="ECO:0000313" key="2">
    <source>
        <dbReference type="RefSeq" id="XP_016437558.1"/>
    </source>
</evidence>
<dbReference type="RefSeq" id="XP_016437558.1">
    <property type="nucleotide sequence ID" value="XM_016582072.1"/>
</dbReference>
<dbReference type="PANTHER" id="PTHR24559">
    <property type="entry name" value="TRANSPOSON TY3-I GAG-POL POLYPROTEIN"/>
    <property type="match status" value="1"/>
</dbReference>
<keyword evidence="2" id="KW-0808">Transferase</keyword>
<organism evidence="2">
    <name type="scientific">Nicotiana tabacum</name>
    <name type="common">Common tobacco</name>
    <dbReference type="NCBI Taxonomy" id="4097"/>
    <lineage>
        <taxon>Eukaryota</taxon>
        <taxon>Viridiplantae</taxon>
        <taxon>Streptophyta</taxon>
        <taxon>Embryophyta</taxon>
        <taxon>Tracheophyta</taxon>
        <taxon>Spermatophyta</taxon>
        <taxon>Magnoliopsida</taxon>
        <taxon>eudicotyledons</taxon>
        <taxon>Gunneridae</taxon>
        <taxon>Pentapetalae</taxon>
        <taxon>asterids</taxon>
        <taxon>lamiids</taxon>
        <taxon>Solanales</taxon>
        <taxon>Solanaceae</taxon>
        <taxon>Nicotianoideae</taxon>
        <taxon>Nicotianeae</taxon>
        <taxon>Nicotiana</taxon>
    </lineage>
</organism>
<dbReference type="PANTHER" id="PTHR24559:SF436">
    <property type="entry name" value="RNA-DIRECTED DNA POLYMERASE HOMOLOG"/>
    <property type="match status" value="1"/>
</dbReference>
<dbReference type="Gene3D" id="3.10.10.10">
    <property type="entry name" value="HIV Type 1 Reverse Transcriptase, subunit A, domain 1"/>
    <property type="match status" value="1"/>
</dbReference>
<gene>
    <name evidence="2" type="primary">LOC107763585</name>
</gene>
<dbReference type="InterPro" id="IPR053134">
    <property type="entry name" value="RNA-dir_DNA_polymerase"/>
</dbReference>
<dbReference type="InterPro" id="IPR043502">
    <property type="entry name" value="DNA/RNA_pol_sf"/>
</dbReference>
<feature type="domain" description="Reverse transcriptase" evidence="1">
    <location>
        <begin position="22"/>
        <end position="132"/>
    </location>
</feature>
<dbReference type="Pfam" id="PF00078">
    <property type="entry name" value="RVT_1"/>
    <property type="match status" value="1"/>
</dbReference>
<sequence length="212" mass="24201">MLNRGIIVPSNSPYSSPVLFQKKHNGTLRSYVDYRSLNKITMKNKYNIPLMGDLFNRLGGTIVFTKIDLKIGYWQVTIAEGDEHKTTCMTLYGSFDFLVMPFHLTNALATFCTLMSQVFREYIDEFVVVYLDCIDFLGHFINKGLINMDQHKVQAITDWMPPKDIHALRLFLGTMQLLSQVHLKQLTDIYATERSLKEGHVLGLVSQAPGGF</sequence>
<reference evidence="2" key="1">
    <citation type="submission" date="2025-08" db="UniProtKB">
        <authorList>
            <consortium name="RefSeq"/>
        </authorList>
    </citation>
    <scope>IDENTIFICATION</scope>
</reference>
<dbReference type="SMR" id="A0A1S3XCT8"/>
<dbReference type="Gene3D" id="3.30.70.270">
    <property type="match status" value="1"/>
</dbReference>
<keyword evidence="2" id="KW-0695">RNA-directed DNA polymerase</keyword>
<proteinExistence type="predicted"/>
<protein>
    <submittedName>
        <fullName evidence="2">RNA-directed DNA polymerase homolog</fullName>
    </submittedName>
</protein>
<dbReference type="AlphaFoldDB" id="A0A1S3XCT8"/>
<name>A0A1S3XCT8_TOBAC</name>
<dbReference type="InterPro" id="IPR000477">
    <property type="entry name" value="RT_dom"/>
</dbReference>
<keyword evidence="2" id="KW-0548">Nucleotidyltransferase</keyword>
<dbReference type="CDD" id="cd01647">
    <property type="entry name" value="RT_LTR"/>
    <property type="match status" value="1"/>
</dbReference>
<dbReference type="KEGG" id="nta:107763585"/>
<dbReference type="STRING" id="4097.A0A1S3XCT8"/>
<dbReference type="SUPFAM" id="SSF56672">
    <property type="entry name" value="DNA/RNA polymerases"/>
    <property type="match status" value="1"/>
</dbReference>
<accession>A0A1S3XCT8</accession>